<dbReference type="InterPro" id="IPR029021">
    <property type="entry name" value="Prot-tyrosine_phosphatase-like"/>
</dbReference>
<dbReference type="PANTHER" id="PTHR46588">
    <property type="entry name" value="SERINE/THREONINE/TYROSINE-INTERACTING PROTEIN"/>
    <property type="match status" value="1"/>
</dbReference>
<dbReference type="GO" id="GO:0140096">
    <property type="term" value="F:catalytic activity, acting on a protein"/>
    <property type="evidence" value="ECO:0007669"/>
    <property type="project" value="UniProtKB-ARBA"/>
</dbReference>
<dbReference type="InterPro" id="IPR020422">
    <property type="entry name" value="TYR_PHOSPHATASE_DUAL_dom"/>
</dbReference>
<dbReference type="EMBL" id="PEDP01000078">
    <property type="protein sequence ID" value="POS87726.1"/>
    <property type="molecule type" value="Genomic_DNA"/>
</dbReference>
<evidence type="ECO:0000256" key="2">
    <source>
        <dbReference type="SAM" id="MobiDB-lite"/>
    </source>
</evidence>
<accession>A0A2S4Q0E5</accession>
<dbReference type="Proteomes" id="UP000237438">
    <property type="component" value="Unassembled WGS sequence"/>
</dbReference>
<evidence type="ECO:0000259" key="3">
    <source>
        <dbReference type="PROSITE" id="PS50056"/>
    </source>
</evidence>
<comment type="caution">
    <text evidence="4">The sequence shown here is derived from an EMBL/GenBank/DDBJ whole genome shotgun (WGS) entry which is preliminary data.</text>
</comment>
<sequence>MSHVSQASDVARSQDYAFTAPSPPHIHLPQSHEHYNVQFPSLSEIWCGNEQFLRFIRETLDRRNCLLPNQEWRYEQRREAQQILPFLYLGPSAAARDIEFLKRENITMLLVVRDSAMARANLLDGAKVARQLGIESQTIDIHSTIDLIPMFSHAVRIINEHVGSIFQLSNSSKIGKVLVFCESGNDRSAVVVSAYLMATCGLDLASSAHRIQSRRFCVSFDDRMKNLLLSYMSILNAKKDVTCVRPQASISSSYYTSGTKRGRNESSSEEGNHFDNERFVGRTNLAPFR</sequence>
<feature type="domain" description="Tyrosine specific protein phosphatases" evidence="3">
    <location>
        <begin position="149"/>
        <end position="215"/>
    </location>
</feature>
<dbReference type="GO" id="GO:1990444">
    <property type="term" value="F:F-box domain binding"/>
    <property type="evidence" value="ECO:0007669"/>
    <property type="project" value="TreeGrafter"/>
</dbReference>
<dbReference type="GO" id="GO:0062026">
    <property type="term" value="P:negative regulation of SCF-dependent proteasomal ubiquitin-dependent catabolic process"/>
    <property type="evidence" value="ECO:0007669"/>
    <property type="project" value="TreeGrafter"/>
</dbReference>
<dbReference type="AlphaFoldDB" id="A0A2S4Q0E5"/>
<protein>
    <recommendedName>
        <fullName evidence="3">Tyrosine specific protein phosphatases domain-containing protein</fullName>
    </recommendedName>
</protein>
<feature type="compositionally biased region" description="Basic and acidic residues" evidence="2">
    <location>
        <begin position="262"/>
        <end position="275"/>
    </location>
</feature>
<dbReference type="InterPro" id="IPR000340">
    <property type="entry name" value="Dual-sp_phosphatase_cat-dom"/>
</dbReference>
<dbReference type="SUPFAM" id="SSF52799">
    <property type="entry name" value="(Phosphotyrosine protein) phosphatases II"/>
    <property type="match status" value="1"/>
</dbReference>
<evidence type="ECO:0000313" key="4">
    <source>
        <dbReference type="EMBL" id="POS87726.1"/>
    </source>
</evidence>
<evidence type="ECO:0000313" key="5">
    <source>
        <dbReference type="Proteomes" id="UP000237438"/>
    </source>
</evidence>
<dbReference type="InterPro" id="IPR000387">
    <property type="entry name" value="Tyr_Pase_dom"/>
</dbReference>
<dbReference type="STRING" id="225359.A0A2S4Q0E5"/>
<dbReference type="Pfam" id="PF00782">
    <property type="entry name" value="DSPc"/>
    <property type="match status" value="1"/>
</dbReference>
<dbReference type="GO" id="GO:0070372">
    <property type="term" value="P:regulation of ERK1 and ERK2 cascade"/>
    <property type="evidence" value="ECO:0007669"/>
    <property type="project" value="TreeGrafter"/>
</dbReference>
<comment type="similarity">
    <text evidence="1">Belongs to the protein-tyrosine phosphatase family. Non-receptor class subfamily.</text>
</comment>
<proteinExistence type="inferred from homology"/>
<dbReference type="Gene3D" id="3.90.190.10">
    <property type="entry name" value="Protein tyrosine phosphatase superfamily"/>
    <property type="match status" value="1"/>
</dbReference>
<dbReference type="OrthoDB" id="10252009at2759"/>
<dbReference type="PROSITE" id="PS50056">
    <property type="entry name" value="TYR_PHOSPHATASE_2"/>
    <property type="match status" value="1"/>
</dbReference>
<organism evidence="4 5">
    <name type="scientific">Erysiphe pulchra</name>
    <dbReference type="NCBI Taxonomy" id="225359"/>
    <lineage>
        <taxon>Eukaryota</taxon>
        <taxon>Fungi</taxon>
        <taxon>Dikarya</taxon>
        <taxon>Ascomycota</taxon>
        <taxon>Pezizomycotina</taxon>
        <taxon>Leotiomycetes</taxon>
        <taxon>Erysiphales</taxon>
        <taxon>Erysiphaceae</taxon>
        <taxon>Erysiphe</taxon>
    </lineage>
</organism>
<dbReference type="GO" id="GO:0005737">
    <property type="term" value="C:cytoplasm"/>
    <property type="evidence" value="ECO:0007669"/>
    <property type="project" value="TreeGrafter"/>
</dbReference>
<reference evidence="4 5" key="1">
    <citation type="submission" date="2017-10" db="EMBL/GenBank/DDBJ databases">
        <title>Development of genomic resources for the powdery mildew, Erysiphe pulchra.</title>
        <authorList>
            <person name="Wadl P.A."/>
            <person name="Mack B.M."/>
            <person name="Moore G."/>
            <person name="Beltz S.B."/>
        </authorList>
    </citation>
    <scope>NUCLEOTIDE SEQUENCE [LARGE SCALE GENOMIC DNA]</scope>
    <source>
        <strain evidence="4">Cflorida</strain>
    </source>
</reference>
<evidence type="ECO:0000256" key="1">
    <source>
        <dbReference type="ARBA" id="ARBA00009649"/>
    </source>
</evidence>
<dbReference type="CDD" id="cd14498">
    <property type="entry name" value="DSP"/>
    <property type="match status" value="1"/>
</dbReference>
<feature type="region of interest" description="Disordered" evidence="2">
    <location>
        <begin position="254"/>
        <end position="275"/>
    </location>
</feature>
<dbReference type="GO" id="GO:0005654">
    <property type="term" value="C:nucleoplasm"/>
    <property type="evidence" value="ECO:0007669"/>
    <property type="project" value="TreeGrafter"/>
</dbReference>
<gene>
    <name evidence="4" type="ORF">EPUL_000470</name>
</gene>
<name>A0A2S4Q0E5_9PEZI</name>
<dbReference type="PANTHER" id="PTHR46588:SF1">
    <property type="entry name" value="SERINE_THREONINE_TYROSINE-INTERACTING PROTEIN"/>
    <property type="match status" value="1"/>
</dbReference>
<dbReference type="SMART" id="SM00195">
    <property type="entry name" value="DSPc"/>
    <property type="match status" value="1"/>
</dbReference>
<keyword evidence="5" id="KW-1185">Reference proteome</keyword>
<dbReference type="InterPro" id="IPR052449">
    <property type="entry name" value="STYX-Interacting_Phosphatase"/>
</dbReference>